<evidence type="ECO:0000313" key="2">
    <source>
        <dbReference type="Proteomes" id="UP000053105"/>
    </source>
</evidence>
<accession>A0A0N1IU00</accession>
<reference evidence="1 2" key="1">
    <citation type="submission" date="2015-07" db="EMBL/GenBank/DDBJ databases">
        <title>The genome of Melipona quadrifasciata.</title>
        <authorList>
            <person name="Pan H."/>
            <person name="Kapheim K."/>
        </authorList>
    </citation>
    <scope>NUCLEOTIDE SEQUENCE [LARGE SCALE GENOMIC DNA]</scope>
    <source>
        <strain evidence="1">0111107301</strain>
        <tissue evidence="1">Whole body</tissue>
    </source>
</reference>
<proteinExistence type="predicted"/>
<dbReference type="EMBL" id="KQ435720">
    <property type="protein sequence ID" value="KOX78658.1"/>
    <property type="molecule type" value="Genomic_DNA"/>
</dbReference>
<dbReference type="Proteomes" id="UP000053105">
    <property type="component" value="Unassembled WGS sequence"/>
</dbReference>
<gene>
    <name evidence="1" type="ORF">WN51_07519</name>
</gene>
<name>A0A0N1IU00_9HYME</name>
<organism evidence="1 2">
    <name type="scientific">Melipona quadrifasciata</name>
    <dbReference type="NCBI Taxonomy" id="166423"/>
    <lineage>
        <taxon>Eukaryota</taxon>
        <taxon>Metazoa</taxon>
        <taxon>Ecdysozoa</taxon>
        <taxon>Arthropoda</taxon>
        <taxon>Hexapoda</taxon>
        <taxon>Insecta</taxon>
        <taxon>Pterygota</taxon>
        <taxon>Neoptera</taxon>
        <taxon>Endopterygota</taxon>
        <taxon>Hymenoptera</taxon>
        <taxon>Apocrita</taxon>
        <taxon>Aculeata</taxon>
        <taxon>Apoidea</taxon>
        <taxon>Anthophila</taxon>
        <taxon>Apidae</taxon>
        <taxon>Melipona</taxon>
    </lineage>
</organism>
<evidence type="ECO:0000313" key="1">
    <source>
        <dbReference type="EMBL" id="KOX78658.1"/>
    </source>
</evidence>
<sequence length="103" mass="11807">MQRSSQSSTLDQPFDVEHFLVNDESVSEDLNYYEKCQCAVSNSNCLATRRGKLNTLNIEKQKKQFLEYNDIILLKGNDAMQNNGYFVLSISLLDKVCNNSYVL</sequence>
<protein>
    <submittedName>
        <fullName evidence="1">Uncharacterized protein</fullName>
    </submittedName>
</protein>
<dbReference type="AlphaFoldDB" id="A0A0N1IU00"/>
<keyword evidence="2" id="KW-1185">Reference proteome</keyword>